<comment type="caution">
    <text evidence="5">The sequence shown here is derived from an EMBL/GenBank/DDBJ whole genome shotgun (WGS) entry which is preliminary data.</text>
</comment>
<dbReference type="PANTHER" id="PTHR43531">
    <property type="entry name" value="PROTEIN ICFG"/>
    <property type="match status" value="1"/>
</dbReference>
<evidence type="ECO:0000259" key="4">
    <source>
        <dbReference type="PROSITE" id="PS50111"/>
    </source>
</evidence>
<evidence type="ECO:0000313" key="5">
    <source>
        <dbReference type="EMBL" id="GIT96405.1"/>
    </source>
</evidence>
<comment type="similarity">
    <text evidence="2">Belongs to the methyl-accepting chemotaxis (MCP) protein family.</text>
</comment>
<feature type="domain" description="Methyl-accepting transducer" evidence="4">
    <location>
        <begin position="187"/>
        <end position="250"/>
    </location>
</feature>
<dbReference type="SUPFAM" id="SSF58104">
    <property type="entry name" value="Methyl-accepting chemotaxis protein (MCP) signaling domain"/>
    <property type="match status" value="1"/>
</dbReference>
<gene>
    <name evidence="5" type="ORF">JANAI62_30280</name>
</gene>
<dbReference type="Proteomes" id="UP000786693">
    <property type="component" value="Unassembled WGS sequence"/>
</dbReference>
<keyword evidence="3" id="KW-0807">Transducer</keyword>
<dbReference type="RefSeq" id="WP_220749905.1">
    <property type="nucleotide sequence ID" value="NZ_BPFH01000006.1"/>
</dbReference>
<reference evidence="5 6" key="1">
    <citation type="submission" date="2021-05" db="EMBL/GenBank/DDBJ databases">
        <title>Bacteria Genome sequencing.</title>
        <authorList>
            <person name="Takabe Y."/>
            <person name="Nakajima Y."/>
            <person name="Suzuki S."/>
            <person name="Shiozaki T."/>
        </authorList>
    </citation>
    <scope>NUCLEOTIDE SEQUENCE [LARGE SCALE GENOMIC DNA]</scope>
    <source>
        <strain evidence="5 6">AI_62</strain>
    </source>
</reference>
<dbReference type="InterPro" id="IPR051310">
    <property type="entry name" value="MCP_chemotaxis"/>
</dbReference>
<dbReference type="Gene3D" id="1.10.287.950">
    <property type="entry name" value="Methyl-accepting chemotaxis protein"/>
    <property type="match status" value="1"/>
</dbReference>
<evidence type="ECO:0000256" key="2">
    <source>
        <dbReference type="ARBA" id="ARBA00029447"/>
    </source>
</evidence>
<accession>A0ABQ4NQ45</accession>
<keyword evidence="1" id="KW-0145">Chemotaxis</keyword>
<dbReference type="EMBL" id="BPFH01000006">
    <property type="protein sequence ID" value="GIT96405.1"/>
    <property type="molecule type" value="Genomic_DNA"/>
</dbReference>
<evidence type="ECO:0000256" key="3">
    <source>
        <dbReference type="PROSITE-ProRule" id="PRU00284"/>
    </source>
</evidence>
<organism evidence="5 6">
    <name type="scientific">Jannaschia pagri</name>
    <dbReference type="NCBI Taxonomy" id="2829797"/>
    <lineage>
        <taxon>Bacteria</taxon>
        <taxon>Pseudomonadati</taxon>
        <taxon>Pseudomonadota</taxon>
        <taxon>Alphaproteobacteria</taxon>
        <taxon>Rhodobacterales</taxon>
        <taxon>Roseobacteraceae</taxon>
        <taxon>Jannaschia</taxon>
    </lineage>
</organism>
<evidence type="ECO:0000256" key="1">
    <source>
        <dbReference type="ARBA" id="ARBA00022500"/>
    </source>
</evidence>
<keyword evidence="6" id="KW-1185">Reference proteome</keyword>
<evidence type="ECO:0000313" key="6">
    <source>
        <dbReference type="Proteomes" id="UP000786693"/>
    </source>
</evidence>
<dbReference type="PROSITE" id="PS50111">
    <property type="entry name" value="CHEMOTAXIS_TRANSDUC_2"/>
    <property type="match status" value="1"/>
</dbReference>
<proteinExistence type="inferred from homology"/>
<protein>
    <recommendedName>
        <fullName evidence="4">Methyl-accepting transducer domain-containing protein</fullName>
    </recommendedName>
</protein>
<name>A0ABQ4NQ45_9RHOB</name>
<dbReference type="PANTHER" id="PTHR43531:SF11">
    <property type="entry name" value="METHYL-ACCEPTING CHEMOTAXIS PROTEIN 3"/>
    <property type="match status" value="1"/>
</dbReference>
<dbReference type="InterPro" id="IPR004089">
    <property type="entry name" value="MCPsignal_dom"/>
</dbReference>
<sequence length="250" mass="26956">MSAYDPSFETALPAQLDRSAAPADAVRAALQLPMSLRFQGARCALFVAAVLLSRDPEMRVSARDGLNRATEGYDALRDLLADWRNRQTLHPALHPLFEETDAHTTGSLGAIDAYRAVLEEVIAALDAGGDLEPAIFDRVMGTAYKVFHPAMVSLSGKMAETGNALRDHGQRTATEARLRALDARDRIDTIARTVRLISLNARVEAAHAGDAGRAFGVIAEEIKTLSEQTETVSAEMGESVDDIMSALNIL</sequence>
<dbReference type="Pfam" id="PF00015">
    <property type="entry name" value="MCPsignal"/>
    <property type="match status" value="1"/>
</dbReference>